<feature type="binding site" evidence="3">
    <location>
        <position position="275"/>
    </location>
    <ligand>
        <name>Zn(2+)</name>
        <dbReference type="ChEBI" id="CHEBI:29105"/>
    </ligand>
</feature>
<name>W4HLP4_9RHOB</name>
<proteinExistence type="predicted"/>
<dbReference type="Proteomes" id="UP000019063">
    <property type="component" value="Unassembled WGS sequence"/>
</dbReference>
<protein>
    <submittedName>
        <fullName evidence="5">Homocysteine S-methyltransferase</fullName>
    </submittedName>
</protein>
<keyword evidence="3" id="KW-0862">Zinc</keyword>
<dbReference type="STRING" id="1379903.ATO8_06526"/>
<dbReference type="EMBL" id="AQQW01000003">
    <property type="protein sequence ID" value="ETW13664.1"/>
    <property type="molecule type" value="Genomic_DNA"/>
</dbReference>
<comment type="cofactor">
    <cofactor evidence="3">
        <name>Zn(2+)</name>
        <dbReference type="ChEBI" id="CHEBI:29105"/>
    </cofactor>
</comment>
<dbReference type="PANTHER" id="PTHR11103:SF18">
    <property type="entry name" value="SLR1189 PROTEIN"/>
    <property type="match status" value="1"/>
</dbReference>
<keyword evidence="2 3" id="KW-0808">Transferase</keyword>
<dbReference type="AlphaFoldDB" id="W4HLP4"/>
<dbReference type="Gene3D" id="3.20.20.330">
    <property type="entry name" value="Homocysteine-binding-like domain"/>
    <property type="match status" value="1"/>
</dbReference>
<dbReference type="InterPro" id="IPR003726">
    <property type="entry name" value="HCY_dom"/>
</dbReference>
<feature type="domain" description="Hcy-binding" evidence="4">
    <location>
        <begin position="1"/>
        <end position="290"/>
    </location>
</feature>
<dbReference type="PATRIC" id="fig|1317118.6.peg.1352"/>
<reference evidence="5 6" key="1">
    <citation type="journal article" date="2014" name="Antonie Van Leeuwenhoek">
        <title>Roseivivax atlanticus sp. nov., isolated from surface seawater of the Atlantic Ocean.</title>
        <authorList>
            <person name="Li G."/>
            <person name="Lai Q."/>
            <person name="Liu X."/>
            <person name="Sun F."/>
            <person name="Shao Z."/>
        </authorList>
    </citation>
    <scope>NUCLEOTIDE SEQUENCE [LARGE SCALE GENOMIC DNA]</scope>
    <source>
        <strain evidence="5 6">22II-s10s</strain>
    </source>
</reference>
<evidence type="ECO:0000256" key="3">
    <source>
        <dbReference type="PROSITE-ProRule" id="PRU00333"/>
    </source>
</evidence>
<feature type="binding site" evidence="3">
    <location>
        <position position="276"/>
    </location>
    <ligand>
        <name>Zn(2+)</name>
        <dbReference type="ChEBI" id="CHEBI:29105"/>
    </ligand>
</feature>
<dbReference type="GO" id="GO:0008168">
    <property type="term" value="F:methyltransferase activity"/>
    <property type="evidence" value="ECO:0007669"/>
    <property type="project" value="UniProtKB-UniRule"/>
</dbReference>
<accession>W4HLP4</accession>
<sequence length="300" mass="31068">MARITLLDGGVGHEIVTRTGHADRPLWATGAMADTPGLAEAVHRDYFAVGATVATANTYALLPDRLMPEGLGNRLAEWRAIALEEARAACDAHGAGRVAAAIGPLRGSYRPELFPDHATALAEYSEAIAAFAPDSDVLIFETVASLAHLHAAQEAARTTARPVWIAVTVSDTDGTRLRSGEPVAEAARLLADGPAAAALVNCSAPEAIGPALDLLGDCGKPIGAYANAFAEITEAFLQPRPTVDALPERRDITPARYAAHALDWVDRGATLVGGCCATGPAHIAATAEALRDAGHLLATP</sequence>
<dbReference type="GO" id="GO:0046872">
    <property type="term" value="F:metal ion binding"/>
    <property type="evidence" value="ECO:0007669"/>
    <property type="project" value="UniProtKB-KW"/>
</dbReference>
<keyword evidence="1 3" id="KW-0489">Methyltransferase</keyword>
<dbReference type="PANTHER" id="PTHR11103">
    <property type="entry name" value="SLR1189 PROTEIN"/>
    <property type="match status" value="1"/>
</dbReference>
<evidence type="ECO:0000313" key="5">
    <source>
        <dbReference type="EMBL" id="ETW13664.1"/>
    </source>
</evidence>
<dbReference type="RefSeq" id="WP_043843043.1">
    <property type="nucleotide sequence ID" value="NZ_AQQW01000003.1"/>
</dbReference>
<keyword evidence="6" id="KW-1185">Reference proteome</keyword>
<dbReference type="PROSITE" id="PS50970">
    <property type="entry name" value="HCY"/>
    <property type="match status" value="1"/>
</dbReference>
<dbReference type="GO" id="GO:0032259">
    <property type="term" value="P:methylation"/>
    <property type="evidence" value="ECO:0007669"/>
    <property type="project" value="UniProtKB-KW"/>
</dbReference>
<evidence type="ECO:0000313" key="6">
    <source>
        <dbReference type="Proteomes" id="UP000019063"/>
    </source>
</evidence>
<dbReference type="eggNOG" id="COG2040">
    <property type="taxonomic scope" value="Bacteria"/>
</dbReference>
<feature type="binding site" evidence="3">
    <location>
        <position position="202"/>
    </location>
    <ligand>
        <name>Zn(2+)</name>
        <dbReference type="ChEBI" id="CHEBI:29105"/>
    </ligand>
</feature>
<keyword evidence="3" id="KW-0479">Metal-binding</keyword>
<gene>
    <name evidence="5" type="ORF">ATO8_06526</name>
</gene>
<evidence type="ECO:0000259" key="4">
    <source>
        <dbReference type="PROSITE" id="PS50970"/>
    </source>
</evidence>
<dbReference type="InterPro" id="IPR036589">
    <property type="entry name" value="HCY_dom_sf"/>
</dbReference>
<evidence type="ECO:0000256" key="2">
    <source>
        <dbReference type="ARBA" id="ARBA00022679"/>
    </source>
</evidence>
<dbReference type="SUPFAM" id="SSF82282">
    <property type="entry name" value="Homocysteine S-methyltransferase"/>
    <property type="match status" value="1"/>
</dbReference>
<comment type="caution">
    <text evidence="5">The sequence shown here is derived from an EMBL/GenBank/DDBJ whole genome shotgun (WGS) entry which is preliminary data.</text>
</comment>
<organism evidence="5 6">
    <name type="scientific">Roseivivax marinus</name>
    <dbReference type="NCBI Taxonomy" id="1379903"/>
    <lineage>
        <taxon>Bacteria</taxon>
        <taxon>Pseudomonadati</taxon>
        <taxon>Pseudomonadota</taxon>
        <taxon>Alphaproteobacteria</taxon>
        <taxon>Rhodobacterales</taxon>
        <taxon>Roseobacteraceae</taxon>
        <taxon>Roseivivax</taxon>
    </lineage>
</organism>
<dbReference type="Pfam" id="PF02574">
    <property type="entry name" value="S-methyl_trans"/>
    <property type="match status" value="1"/>
</dbReference>
<evidence type="ECO:0000256" key="1">
    <source>
        <dbReference type="ARBA" id="ARBA00022603"/>
    </source>
</evidence>